<dbReference type="FunFam" id="3.40.50.1100:FF:000007">
    <property type="entry name" value="L-threonine dehydratase catabolic TdcB"/>
    <property type="match status" value="1"/>
</dbReference>
<evidence type="ECO:0000313" key="9">
    <source>
        <dbReference type="Proteomes" id="UP000494256"/>
    </source>
</evidence>
<protein>
    <recommendedName>
        <fullName evidence="5">L-serine deaminase</fullName>
    </recommendedName>
    <alternativeName>
        <fullName evidence="6">L-threonine dehydratase</fullName>
    </alternativeName>
</protein>
<dbReference type="InterPro" id="IPR036052">
    <property type="entry name" value="TrpB-like_PALP_sf"/>
</dbReference>
<dbReference type="InterPro" id="IPR050147">
    <property type="entry name" value="Ser/Thr_Dehydratase"/>
</dbReference>
<evidence type="ECO:0000256" key="2">
    <source>
        <dbReference type="ARBA" id="ARBA00010869"/>
    </source>
</evidence>
<dbReference type="Proteomes" id="UP000494256">
    <property type="component" value="Unassembled WGS sequence"/>
</dbReference>
<dbReference type="InterPro" id="IPR001926">
    <property type="entry name" value="TrpB-like_PALP"/>
</dbReference>
<accession>A0A8S1ARQ4</accession>
<dbReference type="GO" id="GO:0006565">
    <property type="term" value="P:L-serine catabolic process"/>
    <property type="evidence" value="ECO:0007669"/>
    <property type="project" value="TreeGrafter"/>
</dbReference>
<evidence type="ECO:0000313" key="8">
    <source>
        <dbReference type="EMBL" id="CAB3249272.1"/>
    </source>
</evidence>
<keyword evidence="3" id="KW-0663">Pyridoxal phosphate</keyword>
<dbReference type="GO" id="GO:0006567">
    <property type="term" value="P:L-threonine catabolic process"/>
    <property type="evidence" value="ECO:0007669"/>
    <property type="project" value="TreeGrafter"/>
</dbReference>
<feature type="domain" description="Tryptophan synthase beta chain-like PALP" evidence="7">
    <location>
        <begin position="38"/>
        <end position="324"/>
    </location>
</feature>
<dbReference type="Gene3D" id="3.40.50.1100">
    <property type="match status" value="2"/>
</dbReference>
<dbReference type="GO" id="GO:0003941">
    <property type="term" value="F:L-serine ammonia-lyase activity"/>
    <property type="evidence" value="ECO:0007669"/>
    <property type="project" value="TreeGrafter"/>
</dbReference>
<dbReference type="SUPFAM" id="SSF53686">
    <property type="entry name" value="Tryptophan synthase beta subunit-like PLP-dependent enzymes"/>
    <property type="match status" value="1"/>
</dbReference>
<evidence type="ECO:0000259" key="7">
    <source>
        <dbReference type="Pfam" id="PF00291"/>
    </source>
</evidence>
<evidence type="ECO:0000256" key="6">
    <source>
        <dbReference type="ARBA" id="ARBA00042605"/>
    </source>
</evidence>
<name>A0A8S1ARQ4_ARCPL</name>
<reference evidence="8 9" key="1">
    <citation type="submission" date="2020-04" db="EMBL/GenBank/DDBJ databases">
        <authorList>
            <person name="Wallbank WR R."/>
            <person name="Pardo Diaz C."/>
            <person name="Kozak K."/>
            <person name="Martin S."/>
            <person name="Jiggins C."/>
            <person name="Moest M."/>
            <person name="Warren A I."/>
            <person name="Byers J.R.P. K."/>
            <person name="Montejo-Kovacevich G."/>
            <person name="Yen C E."/>
        </authorList>
    </citation>
    <scope>NUCLEOTIDE SEQUENCE [LARGE SCALE GENOMIC DNA]</scope>
</reference>
<dbReference type="GO" id="GO:0009097">
    <property type="term" value="P:isoleucine biosynthetic process"/>
    <property type="evidence" value="ECO:0007669"/>
    <property type="project" value="TreeGrafter"/>
</dbReference>
<dbReference type="GO" id="GO:0004794">
    <property type="term" value="F:threonine deaminase activity"/>
    <property type="evidence" value="ECO:0007669"/>
    <property type="project" value="TreeGrafter"/>
</dbReference>
<gene>
    <name evidence="8" type="ORF">APLA_LOCUS12767</name>
</gene>
<dbReference type="CDD" id="cd01562">
    <property type="entry name" value="Thr-dehyd"/>
    <property type="match status" value="1"/>
</dbReference>
<dbReference type="AlphaFoldDB" id="A0A8S1ARQ4"/>
<evidence type="ECO:0000256" key="4">
    <source>
        <dbReference type="ARBA" id="ARBA00023239"/>
    </source>
</evidence>
<dbReference type="Pfam" id="PF00291">
    <property type="entry name" value="PALP"/>
    <property type="match status" value="1"/>
</dbReference>
<organism evidence="8 9">
    <name type="scientific">Arctia plantaginis</name>
    <name type="common">Wood tiger moth</name>
    <name type="synonym">Phalaena plantaginis</name>
    <dbReference type="NCBI Taxonomy" id="874455"/>
    <lineage>
        <taxon>Eukaryota</taxon>
        <taxon>Metazoa</taxon>
        <taxon>Ecdysozoa</taxon>
        <taxon>Arthropoda</taxon>
        <taxon>Hexapoda</taxon>
        <taxon>Insecta</taxon>
        <taxon>Pterygota</taxon>
        <taxon>Neoptera</taxon>
        <taxon>Endopterygota</taxon>
        <taxon>Lepidoptera</taxon>
        <taxon>Glossata</taxon>
        <taxon>Ditrysia</taxon>
        <taxon>Noctuoidea</taxon>
        <taxon>Erebidae</taxon>
        <taxon>Arctiinae</taxon>
        <taxon>Arctia</taxon>
    </lineage>
</organism>
<dbReference type="PANTHER" id="PTHR48078">
    <property type="entry name" value="THREONINE DEHYDRATASE, MITOCHONDRIAL-RELATED"/>
    <property type="match status" value="1"/>
</dbReference>
<sequence>MAKPDDPFFDPFSDPDNPRRIEFEGILAASKRIVGQVVRTACTKAQSSSMLEMELYIKQEFLQYTGSFKERGLRNTLLLLSDEQKKIGVIAATTGNHGCAVSYHTTQMGIPSIVAMPFSAPVTKVKKCEKFGAKVVMVGANIDEAKQHALILAKETKMLYVNGFDHPHIIEGQGTVGIEIVEQVPDVDAVIVPCGGGSLLTGIAVAVKHLKPDTEVYGIETDKTCSMTESLRKNERIFFPIDSTISDGLSVPKVGVNTLYTISRGGLVDKMVVVKEDWVARAITQLVEQEKFVCEGAGCTAMAGIMAGLFPNLKGKKVVMVCSGGNIDTTTLTRALERGMAAEGRLIKFKVTVVDRPGGMADLCGLLANLGVTMRDCVPERAWVKGDVFSCDLKVIVETKGWPHAKEMVEAVKKHFKECYFPEMSEKSETSPGTRRGPCLAPNPLCMQK</sequence>
<keyword evidence="4" id="KW-0456">Lyase</keyword>
<comment type="caution">
    <text evidence="8">The sequence shown here is derived from an EMBL/GenBank/DDBJ whole genome shotgun (WGS) entry which is preliminary data.</text>
</comment>
<dbReference type="PANTHER" id="PTHR48078:SF19">
    <property type="entry name" value="ACT DOMAIN-CONTAINING PROTEIN"/>
    <property type="match status" value="1"/>
</dbReference>
<proteinExistence type="inferred from homology"/>
<dbReference type="EMBL" id="CADEBD010000344">
    <property type="protein sequence ID" value="CAB3249272.1"/>
    <property type="molecule type" value="Genomic_DNA"/>
</dbReference>
<evidence type="ECO:0000256" key="1">
    <source>
        <dbReference type="ARBA" id="ARBA00001933"/>
    </source>
</evidence>
<evidence type="ECO:0000256" key="5">
    <source>
        <dbReference type="ARBA" id="ARBA00041766"/>
    </source>
</evidence>
<evidence type="ECO:0000256" key="3">
    <source>
        <dbReference type="ARBA" id="ARBA00022898"/>
    </source>
</evidence>
<comment type="cofactor">
    <cofactor evidence="1">
        <name>pyridoxal 5'-phosphate</name>
        <dbReference type="ChEBI" id="CHEBI:597326"/>
    </cofactor>
</comment>
<comment type="similarity">
    <text evidence="2">Belongs to the serine/threonine dehydratase family.</text>
</comment>